<name>A0A366D055_9GAMM</name>
<sequence length="115" mass="13003">MTRDKNILPPIDDVPILDAASNNMKISLATGDSGKIYIFHESPFPEPVSWIEYNMDEYYMTFISEVGRLQPLGIAIPDKIAKTIGTQDHIIVTHLIDGKERGSVKIPLMRQKYDN</sequence>
<evidence type="ECO:0000313" key="1">
    <source>
        <dbReference type="EMBL" id="RBO83457.1"/>
    </source>
</evidence>
<evidence type="ECO:0000313" key="2">
    <source>
        <dbReference type="Proteomes" id="UP000252086"/>
    </source>
</evidence>
<reference evidence="1 2" key="1">
    <citation type="submission" date="2018-06" db="EMBL/GenBank/DDBJ databases">
        <title>Genomic Encyclopedia of Type Strains, Phase III (KMG-III): the genomes of soil and plant-associated and newly described type strains.</title>
        <authorList>
            <person name="Whitman W."/>
        </authorList>
    </citation>
    <scope>NUCLEOTIDE SEQUENCE [LARGE SCALE GENOMIC DNA]</scope>
    <source>
        <strain evidence="1 2">CECT 7732</strain>
    </source>
</reference>
<accession>A0A366D055</accession>
<dbReference type="RefSeq" id="WP_113874408.1">
    <property type="nucleotide sequence ID" value="NZ_QNRF01000004.1"/>
</dbReference>
<protein>
    <submittedName>
        <fullName evidence="1">Uncharacterized protein</fullName>
    </submittedName>
</protein>
<dbReference type="AlphaFoldDB" id="A0A366D055"/>
<organism evidence="1 2">
    <name type="scientific">Marinomonas aquiplantarum</name>
    <dbReference type="NCBI Taxonomy" id="491951"/>
    <lineage>
        <taxon>Bacteria</taxon>
        <taxon>Pseudomonadati</taxon>
        <taxon>Pseudomonadota</taxon>
        <taxon>Gammaproteobacteria</taxon>
        <taxon>Oceanospirillales</taxon>
        <taxon>Oceanospirillaceae</taxon>
        <taxon>Marinomonas</taxon>
    </lineage>
</organism>
<dbReference type="EMBL" id="QNRF01000004">
    <property type="protein sequence ID" value="RBO83457.1"/>
    <property type="molecule type" value="Genomic_DNA"/>
</dbReference>
<dbReference type="Proteomes" id="UP000252086">
    <property type="component" value="Unassembled WGS sequence"/>
</dbReference>
<keyword evidence="2" id="KW-1185">Reference proteome</keyword>
<gene>
    <name evidence="1" type="ORF">DFP76_104276</name>
</gene>
<proteinExistence type="predicted"/>
<comment type="caution">
    <text evidence="1">The sequence shown here is derived from an EMBL/GenBank/DDBJ whole genome shotgun (WGS) entry which is preliminary data.</text>
</comment>